<feature type="transmembrane region" description="Helical" evidence="1">
    <location>
        <begin position="118"/>
        <end position="136"/>
    </location>
</feature>
<sequence length="179" mass="19981">MNPELMFKLQSYLQKWTTIRRSIQRLKWMFLAPAIILIVLGLGLAIYFNAFSSFFILLLGLLLGLIVGFLSVFNYAFNDVKTMLNFLKAGPNNVINDTNPQMSQLTNSIPVISKVRKVANVVVAVIIFVTILLLVLNAAPLSWLNFLFGFISGNLLAILAIGTAKVKVGDFNNPKSFRR</sequence>
<proteinExistence type="predicted"/>
<reference evidence="2" key="1">
    <citation type="submission" date="2022-05" db="EMBL/GenBank/DDBJ databases">
        <authorList>
            <person name="Oliphant S.A."/>
            <person name="Watson-Haigh N.S."/>
            <person name="Sumby K.M."/>
            <person name="Gardner J.M."/>
            <person name="Jiranek V."/>
        </authorList>
    </citation>
    <scope>NUCLEOTIDE SEQUENCE</scope>
    <source>
        <strain evidence="2">KI11_C11</strain>
    </source>
</reference>
<evidence type="ECO:0000313" key="2">
    <source>
        <dbReference type="EMBL" id="USS88231.1"/>
    </source>
</evidence>
<keyword evidence="3" id="KW-1185">Reference proteome</keyword>
<feature type="transmembrane region" description="Helical" evidence="1">
    <location>
        <begin position="142"/>
        <end position="161"/>
    </location>
</feature>
<keyword evidence="1" id="KW-0472">Membrane</keyword>
<dbReference type="Proteomes" id="UP001057025">
    <property type="component" value="Chromosome"/>
</dbReference>
<dbReference type="EMBL" id="CP097118">
    <property type="protein sequence ID" value="USS88231.1"/>
    <property type="molecule type" value="Genomic_DNA"/>
</dbReference>
<gene>
    <name evidence="2" type="ORF">M3M39_01775</name>
</gene>
<name>A0ABY5BVD3_9LACO</name>
<protein>
    <submittedName>
        <fullName evidence="2">Uncharacterized protein</fullName>
    </submittedName>
</protein>
<keyword evidence="1" id="KW-0812">Transmembrane</keyword>
<evidence type="ECO:0000313" key="3">
    <source>
        <dbReference type="Proteomes" id="UP001057025"/>
    </source>
</evidence>
<evidence type="ECO:0000256" key="1">
    <source>
        <dbReference type="SAM" id="Phobius"/>
    </source>
</evidence>
<dbReference type="RefSeq" id="WP_252797517.1">
    <property type="nucleotide sequence ID" value="NZ_CP097118.1"/>
</dbReference>
<keyword evidence="1" id="KW-1133">Transmembrane helix</keyword>
<accession>A0ABY5BVD3</accession>
<organism evidence="2 3">
    <name type="scientific">Fructilactobacillus hinvesii</name>
    <dbReference type="NCBI Taxonomy" id="2940300"/>
    <lineage>
        <taxon>Bacteria</taxon>
        <taxon>Bacillati</taxon>
        <taxon>Bacillota</taxon>
        <taxon>Bacilli</taxon>
        <taxon>Lactobacillales</taxon>
        <taxon>Lactobacillaceae</taxon>
        <taxon>Fructilactobacillus</taxon>
    </lineage>
</organism>
<feature type="transmembrane region" description="Helical" evidence="1">
    <location>
        <begin position="28"/>
        <end position="48"/>
    </location>
</feature>
<feature type="transmembrane region" description="Helical" evidence="1">
    <location>
        <begin position="54"/>
        <end position="77"/>
    </location>
</feature>